<feature type="region of interest" description="Disordered" evidence="17">
    <location>
        <begin position="405"/>
        <end position="430"/>
    </location>
</feature>
<keyword evidence="11" id="KW-0804">Transcription</keyword>
<dbReference type="PANTHER" id="PTHR15201:SF1">
    <property type="entry name" value="MEDIATOR OF RNA POLYMERASE II TRANSCRIPTION SUBUNIT 26"/>
    <property type="match status" value="1"/>
</dbReference>
<feature type="domain" description="TFIIS N-terminal" evidence="19">
    <location>
        <begin position="1219"/>
        <end position="1303"/>
    </location>
</feature>
<evidence type="ECO:0000256" key="10">
    <source>
        <dbReference type="ARBA" id="ARBA00023159"/>
    </source>
</evidence>
<name>A0AAD7RFU7_9TELE</name>
<feature type="region of interest" description="Disordered" evidence="17">
    <location>
        <begin position="65"/>
        <end position="87"/>
    </location>
</feature>
<keyword evidence="9" id="KW-1015">Disulfide bond</keyword>
<feature type="compositionally biased region" description="Polar residues" evidence="17">
    <location>
        <begin position="1358"/>
        <end position="1369"/>
    </location>
</feature>
<dbReference type="GO" id="GO:0051289">
    <property type="term" value="P:protein homotetramerization"/>
    <property type="evidence" value="ECO:0007669"/>
    <property type="project" value="InterPro"/>
</dbReference>
<dbReference type="GO" id="GO:0070847">
    <property type="term" value="C:core mediator complex"/>
    <property type="evidence" value="ECO:0007669"/>
    <property type="project" value="TreeGrafter"/>
</dbReference>
<feature type="region of interest" description="Disordered" evidence="17">
    <location>
        <begin position="366"/>
        <end position="389"/>
    </location>
</feature>
<feature type="compositionally biased region" description="Pro residues" evidence="17">
    <location>
        <begin position="1605"/>
        <end position="1625"/>
    </location>
</feature>
<feature type="compositionally biased region" description="Low complexity" evidence="17">
    <location>
        <begin position="412"/>
        <end position="427"/>
    </location>
</feature>
<comment type="caution">
    <text evidence="21">The sequence shown here is derived from an EMBL/GenBank/DDBJ whole genome shotgun (WGS) entry which is preliminary data.</text>
</comment>
<dbReference type="CDD" id="cd00183">
    <property type="entry name" value="TFIIS_I"/>
    <property type="match status" value="1"/>
</dbReference>
<feature type="compositionally biased region" description="Basic and acidic residues" evidence="17">
    <location>
        <begin position="366"/>
        <end position="386"/>
    </location>
</feature>
<dbReference type="SMART" id="SM00204">
    <property type="entry name" value="TGFB"/>
    <property type="match status" value="1"/>
</dbReference>
<accession>A0AAD7RFU7</accession>
<evidence type="ECO:0000313" key="21">
    <source>
        <dbReference type="EMBL" id="KAJ8383328.1"/>
    </source>
</evidence>
<reference evidence="21" key="1">
    <citation type="journal article" date="2023" name="Science">
        <title>Genome structures resolve the early diversification of teleost fishes.</title>
        <authorList>
            <person name="Parey E."/>
            <person name="Louis A."/>
            <person name="Montfort J."/>
            <person name="Bouchez O."/>
            <person name="Roques C."/>
            <person name="Iampietro C."/>
            <person name="Lluch J."/>
            <person name="Castinel A."/>
            <person name="Donnadieu C."/>
            <person name="Desvignes T."/>
            <person name="Floi Bucao C."/>
            <person name="Jouanno E."/>
            <person name="Wen M."/>
            <person name="Mejri S."/>
            <person name="Dirks R."/>
            <person name="Jansen H."/>
            <person name="Henkel C."/>
            <person name="Chen W.J."/>
            <person name="Zahm M."/>
            <person name="Cabau C."/>
            <person name="Klopp C."/>
            <person name="Thompson A.W."/>
            <person name="Robinson-Rechavi M."/>
            <person name="Braasch I."/>
            <person name="Lecointre G."/>
            <person name="Bobe J."/>
            <person name="Postlethwait J.H."/>
            <person name="Berthelot C."/>
            <person name="Roest Crollius H."/>
            <person name="Guiguen Y."/>
        </authorList>
    </citation>
    <scope>NUCLEOTIDE SEQUENCE</scope>
    <source>
        <strain evidence="21">NC1722</strain>
    </source>
</reference>
<sequence>MQGSVGLLTCLLLFCGWAPAESRPRLAQGPARDVLGMEGRPGGRGEAAAERVRWRMRLGNQHPSLNTSRTILPTWGDTAGAETEGGREAWSGRRAQRFRGASRQTHLLRRELALLSAELKVQRPLRVKPPAGHLQVGREVDIKAPVLPHASESAGHGERDTGGVAEQWRAELEGLAPPGERTRGGGGQEDLWAVRDIATETEAGRAEGEGRRWRRPRSAEGEDCDGEGRCCRRSRRVSFKDIGWADWVMAPEAYTVYFCDGACPHNYRPASMHTQVKARLHHMTQGATPRPCCVPAAYEPMVLLHHDSQGKLTLTSYNGMIVSQPSLRSSLTAEKVLFGPSEGCRTPELQRQWRIMTPVKQIIYVNKEEQRSQHRSLRDTTAHSTEESPPFFSVSLCQLSLSPPPWGGQPIAGPNGAPGQSQAGAAGDRTPAAVGNLHSGHEIVKEARIDAAHAHGRGHAYVSLKGKEEESSKNNMATSNNPRKFSEKIALHNQKQAEETAAFEEVMKDLSITRAARLQLQKTQYLQLGQNRGQCYGGSLPNVNQIGNGTTDSPFQPIASPPLVALPARADSGETGNRTLVSVASVGHSSAGRPQTSFQTTDLDTSRTNRHHGLVDRVYRDRNRITSPHRRPLSNSTGFQRVLKRVSPFLSLTLRATLTAVPMVLCICHLHLTPAGGALFAVSVGVGLQTGQGVPNPLPHGLQDQLRLCTAPKHPEPGSSGFAGGSQDLQPNLCLSIFPSPDQEMSTSLIPATHNTGGSLPDLTNIQFPPPLPTPLDPEDTATCPALSANNISLTATLTHLGLTSTSQGVGLIQPVLTVTTQHRPQDNGLGNTPLQQLSPSLSPPLTIAQAVTMDTMTLEQQLSQYPFYCPTTSQAQDQQAANQNAQLTRLAQVPPLSITTTSSSVLPQTPTTAQTQTTAVGMDINSHTSILSSIYGDGFYEQQLASQQTSALSHQLEQFNMMENPISSSSLYTQGSTLNYTQAAMMGLTGSHGTLQDSQQLGYSNHGNIIPNIILTVTGESPPSLSKELSGSLSTDVSFDGDSQFPLDELKIDPLTLDGLHMLNDPDMVLADAATEDTVTHSFLTAVTVELSQSSTLLWNYMRYSCTARWQVFGGVHATKNTQTVYSYCGAKGDGFPCFGMEGEVPLLWSADGEDGNVTKVLWRTEDGSVFTAVVNDFLVVLHGHPPVSSEDSPLPRPPIPTDQAMTAASATPQQMRDRLLQAIDSHSNQIRNMVAVLEVISHLEKYPITKEALEETRLGKLINDVRKKTKDEDLAKRGGGWGRGGAGDARLSQWRRSPVPGRRHAPHPLSGGRPAAELKSRNDFHNTYSPKAEKSARKRKGEPRERDGPSPPAKVSKTTTYERIQNSTPPPTNGIGGSPSPPPAPGEPDGPQPPPPDPLGNEKHGKIPVNAVRPHPSSPGLQLPAKLPSTSSLLKAAVMQQHAKMEEAAAAAAGGGGAGGGAGQGQPRSPRCASFSPRSTRQETMARPAATPLRQGCPAPSRPAPEREAEASGPGPSCGAGRLESDGALEGGKRRKKKYRPRDYTVNLGGQAEERTKPVRLKERRLTFDPATGQIKSLTHKEPYQGVGEEPLRPALPETLRTEPPPLPLPLPQPLPLPPPLAPPGAPLPSPFQQTNWKELSRNEIIQFYLNMQSNVLTSSGAQTPGAHFFMSEYLRGEERHIKEARKTHVLVPSSASDAGTPGVSREVTPADLRRLSGEHWPGVNGCSDTKDNWYDWTQCISLDPHGDESKLNVLPYVSLD</sequence>
<evidence type="ECO:0000256" key="11">
    <source>
        <dbReference type="ARBA" id="ARBA00023163"/>
    </source>
</evidence>
<feature type="region of interest" description="Disordered" evidence="17">
    <location>
        <begin position="901"/>
        <end position="921"/>
    </location>
</feature>
<evidence type="ECO:0000256" key="4">
    <source>
        <dbReference type="ARBA" id="ARBA00009681"/>
    </source>
</evidence>
<evidence type="ECO:0000256" key="3">
    <source>
        <dbReference type="ARBA" id="ARBA00006656"/>
    </source>
</evidence>
<dbReference type="InterPro" id="IPR024784">
    <property type="entry name" value="TORC_M"/>
</dbReference>
<feature type="compositionally biased region" description="Basic and acidic residues" evidence="17">
    <location>
        <begin position="1554"/>
        <end position="1569"/>
    </location>
</feature>
<dbReference type="GO" id="GO:0008083">
    <property type="term" value="F:growth factor activity"/>
    <property type="evidence" value="ECO:0007669"/>
    <property type="project" value="UniProtKB-KW"/>
</dbReference>
<dbReference type="GO" id="GO:0016592">
    <property type="term" value="C:mediator complex"/>
    <property type="evidence" value="ECO:0007669"/>
    <property type="project" value="InterPro"/>
</dbReference>
<dbReference type="GO" id="GO:0010628">
    <property type="term" value="P:positive regulation of gene expression"/>
    <property type="evidence" value="ECO:0007669"/>
    <property type="project" value="TreeGrafter"/>
</dbReference>
<dbReference type="Pfam" id="PF08711">
    <property type="entry name" value="Med26"/>
    <property type="match status" value="1"/>
</dbReference>
<evidence type="ECO:0000259" key="20">
    <source>
        <dbReference type="PROSITE" id="PS51362"/>
    </source>
</evidence>
<evidence type="ECO:0000256" key="17">
    <source>
        <dbReference type="SAM" id="MobiDB-lite"/>
    </source>
</evidence>
<dbReference type="SMART" id="SM00509">
    <property type="entry name" value="TFS2N"/>
    <property type="match status" value="1"/>
</dbReference>
<feature type="compositionally biased region" description="Gly residues" evidence="17">
    <location>
        <begin position="1279"/>
        <end position="1289"/>
    </location>
</feature>
<dbReference type="SUPFAM" id="SSF57501">
    <property type="entry name" value="Cystine-knot cytokines"/>
    <property type="match status" value="1"/>
</dbReference>
<dbReference type="Pfam" id="PF15693">
    <property type="entry name" value="Med26_C"/>
    <property type="match status" value="1"/>
</dbReference>
<dbReference type="GO" id="GO:0003712">
    <property type="term" value="F:transcription coregulator activity"/>
    <property type="evidence" value="ECO:0007669"/>
    <property type="project" value="TreeGrafter"/>
</dbReference>
<dbReference type="InterPro" id="IPR024785">
    <property type="entry name" value="TORC_C"/>
</dbReference>
<keyword evidence="8 16" id="KW-0339">Growth factor</keyword>
<dbReference type="InterPro" id="IPR017948">
    <property type="entry name" value="TGFb_CS"/>
</dbReference>
<dbReference type="PROSITE" id="PS00250">
    <property type="entry name" value="TGF_BETA_1"/>
    <property type="match status" value="1"/>
</dbReference>
<protein>
    <recommendedName>
        <fullName evidence="5">Mediator of RNA polymerase II transcription subunit 26</fullName>
    </recommendedName>
    <alternativeName>
        <fullName evidence="13">Cofactor required for Sp1 transcriptional activation subunit 7</fullName>
    </alternativeName>
    <alternativeName>
        <fullName evidence="14">Mediator complex subunit 26</fullName>
    </alternativeName>
</protein>
<evidence type="ECO:0000256" key="6">
    <source>
        <dbReference type="ARBA" id="ARBA00022525"/>
    </source>
</evidence>
<dbReference type="Gene3D" id="2.10.90.10">
    <property type="entry name" value="Cystine-knot cytokines"/>
    <property type="match status" value="1"/>
</dbReference>
<keyword evidence="10" id="KW-0010">Activator</keyword>
<proteinExistence type="inferred from homology"/>
<dbReference type="InterPro" id="IPR035441">
    <property type="entry name" value="TFIIS/LEDGF_dom_sf"/>
</dbReference>
<dbReference type="Pfam" id="PF12886">
    <property type="entry name" value="TORC_C"/>
    <property type="match status" value="1"/>
</dbReference>
<dbReference type="PANTHER" id="PTHR15201">
    <property type="entry name" value="CRSP70"/>
    <property type="match status" value="1"/>
</dbReference>
<dbReference type="InterPro" id="IPR042376">
    <property type="entry name" value="MED26"/>
</dbReference>
<dbReference type="Gene3D" id="1.20.930.10">
    <property type="entry name" value="Conserved domain common to transcription factors TFIIS, elongin A, CRSP70"/>
    <property type="match status" value="1"/>
</dbReference>
<gene>
    <name evidence="21" type="ORF">AAFF_G00221880</name>
</gene>
<dbReference type="GO" id="GO:0008140">
    <property type="term" value="F:cAMP response element binding protein binding"/>
    <property type="evidence" value="ECO:0007669"/>
    <property type="project" value="InterPro"/>
</dbReference>
<comment type="similarity">
    <text evidence="4">Belongs to the Mediator complex subunit 26 family.</text>
</comment>
<keyword evidence="7" id="KW-0805">Transcription regulation</keyword>
<feature type="compositionally biased region" description="Pro residues" evidence="17">
    <location>
        <begin position="1381"/>
        <end position="1400"/>
    </location>
</feature>
<evidence type="ECO:0000256" key="7">
    <source>
        <dbReference type="ARBA" id="ARBA00023015"/>
    </source>
</evidence>
<evidence type="ECO:0000256" key="18">
    <source>
        <dbReference type="SAM" id="SignalP"/>
    </source>
</evidence>
<dbReference type="EMBL" id="JAINUG010000296">
    <property type="protein sequence ID" value="KAJ8383328.1"/>
    <property type="molecule type" value="Genomic_DNA"/>
</dbReference>
<dbReference type="SUPFAM" id="SSF47676">
    <property type="entry name" value="Conserved domain common to transcription factors TFIIS, elongin A, CRSP70"/>
    <property type="match status" value="1"/>
</dbReference>
<feature type="region of interest" description="Disordered" evidence="17">
    <location>
        <begin position="586"/>
        <end position="609"/>
    </location>
</feature>
<dbReference type="InterPro" id="IPR024783">
    <property type="entry name" value="TORC_N"/>
</dbReference>
<keyword evidence="22" id="KW-1185">Reference proteome</keyword>
<dbReference type="GO" id="GO:0005576">
    <property type="term" value="C:extracellular region"/>
    <property type="evidence" value="ECO:0007669"/>
    <property type="project" value="UniProtKB-SubCell"/>
</dbReference>
<dbReference type="PROSITE" id="PS51362">
    <property type="entry name" value="TGF_BETA_2"/>
    <property type="match status" value="1"/>
</dbReference>
<dbReference type="InterPro" id="IPR029034">
    <property type="entry name" value="Cystine-knot_cytokine"/>
</dbReference>
<keyword evidence="18" id="KW-0732">Signal</keyword>
<evidence type="ECO:0000256" key="14">
    <source>
        <dbReference type="ARBA" id="ARBA00031968"/>
    </source>
</evidence>
<evidence type="ECO:0000256" key="9">
    <source>
        <dbReference type="ARBA" id="ARBA00023157"/>
    </source>
</evidence>
<keyword evidence="6" id="KW-0964">Secreted</keyword>
<dbReference type="InterPro" id="IPR001839">
    <property type="entry name" value="TGF-b_C"/>
</dbReference>
<keyword evidence="12 15" id="KW-0539">Nucleus</keyword>
<evidence type="ECO:0000259" key="19">
    <source>
        <dbReference type="PROSITE" id="PS51319"/>
    </source>
</evidence>
<dbReference type="PROSITE" id="PS51319">
    <property type="entry name" value="TFIIS_N"/>
    <property type="match status" value="1"/>
</dbReference>
<organism evidence="21 22">
    <name type="scientific">Aldrovandia affinis</name>
    <dbReference type="NCBI Taxonomy" id="143900"/>
    <lineage>
        <taxon>Eukaryota</taxon>
        <taxon>Metazoa</taxon>
        <taxon>Chordata</taxon>
        <taxon>Craniata</taxon>
        <taxon>Vertebrata</taxon>
        <taxon>Euteleostomi</taxon>
        <taxon>Actinopterygii</taxon>
        <taxon>Neopterygii</taxon>
        <taxon>Teleostei</taxon>
        <taxon>Notacanthiformes</taxon>
        <taxon>Halosauridae</taxon>
        <taxon>Aldrovandia</taxon>
    </lineage>
</organism>
<dbReference type="Pfam" id="PF12885">
    <property type="entry name" value="TORC_M"/>
    <property type="match status" value="1"/>
</dbReference>
<evidence type="ECO:0000313" key="22">
    <source>
        <dbReference type="Proteomes" id="UP001221898"/>
    </source>
</evidence>
<feature type="domain" description="TGF-beta family profile" evidence="20">
    <location>
        <begin position="214"/>
        <end position="328"/>
    </location>
</feature>
<evidence type="ECO:0000256" key="13">
    <source>
        <dbReference type="ARBA" id="ARBA00030125"/>
    </source>
</evidence>
<feature type="chain" id="PRO_5042178718" description="Mediator of RNA polymerase II transcription subunit 26" evidence="18">
    <location>
        <begin position="23"/>
        <end position="1763"/>
    </location>
</feature>
<evidence type="ECO:0000256" key="12">
    <source>
        <dbReference type="ARBA" id="ARBA00023242"/>
    </source>
</evidence>
<dbReference type="Proteomes" id="UP001221898">
    <property type="component" value="Unassembled WGS sequence"/>
</dbReference>
<feature type="compositionally biased region" description="Gly residues" evidence="17">
    <location>
        <begin position="1455"/>
        <end position="1466"/>
    </location>
</feature>
<feature type="region of interest" description="Disordered" evidence="17">
    <location>
        <begin position="203"/>
        <end position="227"/>
    </location>
</feature>
<evidence type="ECO:0000256" key="5">
    <source>
        <dbReference type="ARBA" id="ARBA00019686"/>
    </source>
</evidence>
<dbReference type="Pfam" id="PF12884">
    <property type="entry name" value="TORC_N"/>
    <property type="match status" value="1"/>
</dbReference>
<dbReference type="Pfam" id="PF15694">
    <property type="entry name" value="Med26_M"/>
    <property type="match status" value="1"/>
</dbReference>
<evidence type="ECO:0000256" key="2">
    <source>
        <dbReference type="ARBA" id="ARBA00004613"/>
    </source>
</evidence>
<evidence type="ECO:0000256" key="15">
    <source>
        <dbReference type="PROSITE-ProRule" id="PRU00649"/>
    </source>
</evidence>
<dbReference type="InterPro" id="IPR017923">
    <property type="entry name" value="TFIIS_N"/>
</dbReference>
<feature type="compositionally biased region" description="Low complexity" evidence="17">
    <location>
        <begin position="908"/>
        <end position="920"/>
    </location>
</feature>
<evidence type="ECO:0000256" key="1">
    <source>
        <dbReference type="ARBA" id="ARBA00004123"/>
    </source>
</evidence>
<comment type="similarity">
    <text evidence="3 16">Belongs to the TGF-beta family.</text>
</comment>
<comment type="subcellular location">
    <subcellularLocation>
        <location evidence="1 15">Nucleus</location>
    </subcellularLocation>
    <subcellularLocation>
        <location evidence="2">Secreted</location>
    </subcellularLocation>
</comment>
<dbReference type="GO" id="GO:0006357">
    <property type="term" value="P:regulation of transcription by RNA polymerase II"/>
    <property type="evidence" value="ECO:0007669"/>
    <property type="project" value="InterPro"/>
</dbReference>
<feature type="compositionally biased region" description="Polar residues" evidence="17">
    <location>
        <begin position="593"/>
        <end position="603"/>
    </location>
</feature>
<dbReference type="InterPro" id="IPR031417">
    <property type="entry name" value="Med26_Mid"/>
</dbReference>
<evidence type="ECO:0000256" key="16">
    <source>
        <dbReference type="RuleBase" id="RU000354"/>
    </source>
</evidence>
<dbReference type="Pfam" id="PF00019">
    <property type="entry name" value="TGF_beta"/>
    <property type="match status" value="1"/>
</dbReference>
<dbReference type="CDD" id="cd19376">
    <property type="entry name" value="TGF_beta_GDF15"/>
    <property type="match status" value="1"/>
</dbReference>
<evidence type="ECO:0000256" key="8">
    <source>
        <dbReference type="ARBA" id="ARBA00023030"/>
    </source>
</evidence>
<dbReference type="InterPro" id="IPR031416">
    <property type="entry name" value="Med26_C"/>
</dbReference>
<feature type="region of interest" description="Disordered" evidence="17">
    <location>
        <begin position="1276"/>
        <end position="1625"/>
    </location>
</feature>
<dbReference type="InterPro" id="IPR003617">
    <property type="entry name" value="TFIIS/CRSP70_N_sub"/>
</dbReference>
<feature type="signal peptide" evidence="18">
    <location>
        <begin position="1"/>
        <end position="22"/>
    </location>
</feature>